<proteinExistence type="predicted"/>
<comment type="caution">
    <text evidence="1">The sequence shown here is derived from an EMBL/GenBank/DDBJ whole genome shotgun (WGS) entry which is preliminary data.</text>
</comment>
<accession>A0ABW3EAM0</accession>
<keyword evidence="2" id="KW-1185">Reference proteome</keyword>
<evidence type="ECO:0000313" key="1">
    <source>
        <dbReference type="EMBL" id="MFD0896725.1"/>
    </source>
</evidence>
<gene>
    <name evidence="1" type="ORF">ACFQZ7_03115</name>
</gene>
<organism evidence="1 2">
    <name type="scientific">Loigolactobacillus binensis</name>
    <dbReference type="NCBI Taxonomy" id="2559922"/>
    <lineage>
        <taxon>Bacteria</taxon>
        <taxon>Bacillati</taxon>
        <taxon>Bacillota</taxon>
        <taxon>Bacilli</taxon>
        <taxon>Lactobacillales</taxon>
        <taxon>Lactobacillaceae</taxon>
        <taxon>Loigolactobacillus</taxon>
    </lineage>
</organism>
<protein>
    <submittedName>
        <fullName evidence="1">Uncharacterized protein</fullName>
    </submittedName>
</protein>
<dbReference type="Proteomes" id="UP001597104">
    <property type="component" value="Unassembled WGS sequence"/>
</dbReference>
<reference evidence="2" key="1">
    <citation type="journal article" date="2019" name="Int. J. Syst. Evol. Microbiol.">
        <title>The Global Catalogue of Microorganisms (GCM) 10K type strain sequencing project: providing services to taxonomists for standard genome sequencing and annotation.</title>
        <authorList>
            <consortium name="The Broad Institute Genomics Platform"/>
            <consortium name="The Broad Institute Genome Sequencing Center for Infectious Disease"/>
            <person name="Wu L."/>
            <person name="Ma J."/>
        </authorList>
    </citation>
    <scope>NUCLEOTIDE SEQUENCE [LARGE SCALE GENOMIC DNA]</scope>
    <source>
        <strain evidence="2">CCM 8925</strain>
    </source>
</reference>
<name>A0ABW3EAM0_9LACO</name>
<sequence>MAPAPAEFQLKLAFAADQQALLYLPTDNQRQYPVQLKVTAQRLALFTNHQHKSWVLPAVAPYLLVTCTIAGFTWRYGKQSSFVPLPRLPQQRLVILGSQSPLDYQVTIWTK</sequence>
<evidence type="ECO:0000313" key="2">
    <source>
        <dbReference type="Proteomes" id="UP001597104"/>
    </source>
</evidence>
<dbReference type="EMBL" id="JBHTIO010000017">
    <property type="protein sequence ID" value="MFD0896725.1"/>
    <property type="molecule type" value="Genomic_DNA"/>
</dbReference>